<evidence type="ECO:0000256" key="8">
    <source>
        <dbReference type="ARBA" id="ARBA00022840"/>
    </source>
</evidence>
<keyword evidence="8" id="KW-0067">ATP-binding</keyword>
<dbReference type="STRING" id="312017.I7MF71"/>
<feature type="region of interest" description="Disordered" evidence="13">
    <location>
        <begin position="29"/>
        <end position="55"/>
    </location>
</feature>
<evidence type="ECO:0000256" key="13">
    <source>
        <dbReference type="SAM" id="MobiDB-lite"/>
    </source>
</evidence>
<evidence type="ECO:0000256" key="12">
    <source>
        <dbReference type="ARBA" id="ARBA00023204"/>
    </source>
</evidence>
<keyword evidence="12" id="KW-0234">DNA repair</keyword>
<dbReference type="GO" id="GO:0016787">
    <property type="term" value="F:hydrolase activity"/>
    <property type="evidence" value="ECO:0007669"/>
    <property type="project" value="UniProtKB-KW"/>
</dbReference>
<dbReference type="InterPro" id="IPR050534">
    <property type="entry name" value="Coronavir_polyprotein_1ab"/>
</dbReference>
<evidence type="ECO:0000313" key="18">
    <source>
        <dbReference type="Proteomes" id="UP000009168"/>
    </source>
</evidence>
<dbReference type="Gene3D" id="3.40.50.300">
    <property type="entry name" value="P-loop containing nucleotide triphosphate hydrolases"/>
    <property type="match status" value="2"/>
</dbReference>
<dbReference type="InterPro" id="IPR041677">
    <property type="entry name" value="DNA2/NAM7_AAA_11"/>
</dbReference>
<evidence type="ECO:0000256" key="1">
    <source>
        <dbReference type="ARBA" id="ARBA00007913"/>
    </source>
</evidence>
<dbReference type="Pfam" id="PF13086">
    <property type="entry name" value="AAA_11"/>
    <property type="match status" value="2"/>
</dbReference>
<dbReference type="RefSeq" id="XP_001019684.2">
    <property type="nucleotide sequence ID" value="XM_001019684.2"/>
</dbReference>
<dbReference type="PANTHER" id="PTHR43788:SF8">
    <property type="entry name" value="DNA-BINDING PROTEIN SMUBP-2"/>
    <property type="match status" value="1"/>
</dbReference>
<feature type="domain" description="DNA2/NAM7 helicase-like C-terminal" evidence="16">
    <location>
        <begin position="1047"/>
        <end position="1260"/>
    </location>
</feature>
<evidence type="ECO:0000256" key="10">
    <source>
        <dbReference type="ARBA" id="ARBA00023014"/>
    </source>
</evidence>
<keyword evidence="10" id="KW-0411">Iron-sulfur</keyword>
<dbReference type="SUPFAM" id="SSF52540">
    <property type="entry name" value="P-loop containing nucleoside triphosphate hydrolases"/>
    <property type="match status" value="1"/>
</dbReference>
<dbReference type="GO" id="GO:0005524">
    <property type="term" value="F:ATP binding"/>
    <property type="evidence" value="ECO:0007669"/>
    <property type="project" value="UniProtKB-KW"/>
</dbReference>
<feature type="domain" description="DNA2/NAM7 helicase helicase" evidence="15">
    <location>
        <begin position="865"/>
        <end position="950"/>
    </location>
</feature>
<dbReference type="Pfam" id="PF08696">
    <property type="entry name" value="Dna2"/>
    <property type="match status" value="1"/>
</dbReference>
<dbReference type="GO" id="GO:0003677">
    <property type="term" value="F:DNA binding"/>
    <property type="evidence" value="ECO:0007669"/>
    <property type="project" value="UniProtKB-KW"/>
</dbReference>
<evidence type="ECO:0000256" key="2">
    <source>
        <dbReference type="ARBA" id="ARBA00022722"/>
    </source>
</evidence>
<dbReference type="InterPro" id="IPR041679">
    <property type="entry name" value="DNA2/NAM7-like_C"/>
</dbReference>
<keyword evidence="2" id="KW-0540">Nuclease</keyword>
<feature type="domain" description="DNA replication factor Dna2 N-terminal" evidence="14">
    <location>
        <begin position="273"/>
        <end position="449"/>
    </location>
</feature>
<dbReference type="OrthoDB" id="292855at2759"/>
<evidence type="ECO:0000259" key="14">
    <source>
        <dbReference type="Pfam" id="PF08696"/>
    </source>
</evidence>
<dbReference type="InterPro" id="IPR014808">
    <property type="entry name" value="DNA_replication_fac_Dna2_N"/>
</dbReference>
<dbReference type="InterPro" id="IPR027417">
    <property type="entry name" value="P-loop_NTPase"/>
</dbReference>
<dbReference type="Pfam" id="PF13087">
    <property type="entry name" value="AAA_12"/>
    <property type="match status" value="1"/>
</dbReference>
<dbReference type="KEGG" id="tet:TTHERM_00136030"/>
<dbReference type="eggNOG" id="KOG1805">
    <property type="taxonomic scope" value="Eukaryota"/>
</dbReference>
<keyword evidence="4" id="KW-0547">Nucleotide-binding</keyword>
<dbReference type="GO" id="GO:0051536">
    <property type="term" value="F:iron-sulfur cluster binding"/>
    <property type="evidence" value="ECO:0007669"/>
    <property type="project" value="UniProtKB-KW"/>
</dbReference>
<dbReference type="GO" id="GO:0006281">
    <property type="term" value="P:DNA repair"/>
    <property type="evidence" value="ECO:0007669"/>
    <property type="project" value="UniProtKB-KW"/>
</dbReference>
<dbReference type="GeneID" id="7822965"/>
<feature type="domain" description="DNA2/NAM7 helicase helicase" evidence="15">
    <location>
        <begin position="963"/>
        <end position="1038"/>
    </location>
</feature>
<name>I7MF71_TETTS</name>
<protein>
    <submittedName>
        <fullName evidence="17">DNA replication helicase Dna2, putative</fullName>
    </submittedName>
</protein>
<sequence>MDNNMNSWKRLNEKNQVDIEDYNQLQNISTVLSKEPKAKVKVSYSESSSSDEDDDEKFFIQNFSQKMSNSTSKNQNQSDLQKNKAELETKKMIKRVESFQVENQQTKDNQAMHQKMELSSSDDSDEDVEFITNLQKAQQYQNLLKEINEEKYVSIVITEIIKKNEIPQEYWQAFNQIACDDHDLAEKDINKNYTSTYLRVSIKNNKQLEEKLKLVEIGLLLIGSTYNDIEYDIDDQANFLGKFNYQLLKMQNQTDQRDIHLFFSILHQFQLCDNKERVMKEVFSSSNILIMEPDQMLYPTLIAQSTSCYRIPLIKMKFKVTESTNWNMLKGVILHDIFQHLMTLHSQNQQIKEIIKEKSDSFLTDIIKQLYTKYLEELFLLEKCINTFEKEIKYIAKNMMDFLQNYLIEGKLIETKYSNRKIKIKKLVENEMVVNNEALGLKGQIDCVFKCEVEEQFSDQKEKKYECFLPFELKTGGKKKQIYEDQNLFYCLLLNQKYDRKQNLEGFLYYLSLNDLTTSCPTKQSSVNLLTRRNKLAKFIKNMETQGKMPEINIERPDICKFCYEKEACYANQLVDDYDNIKDIEDLPEKYKIDKQFEYFHQFYDSLTEGSKLYLKKWIDLIQMEQQCDSDIKKDKKQKLLNEADNQLIFMTENFDQFFSSQVEQLQTSGYIQSQQNLSSKDSSRDSNASQKEYEHIIYLRKICPSLSKLIALSEFYKEGESFVLYQMDIKCKFKAILEEKTLQEQSHSIILKLKSIQAQVNFDKKKVEKVLNSKIGNGLYWSLESYNKDQYPDQRQNVLNLILNKLVMQSESHQKLKEAYNLKLTNKDFTSVIIDNFPPKFQNNEFTDEKIEEILNKYPNLLKNVDQADSIKKILKSESLTCILGMPGTGKTFLIAHLIKILADQKKKVLVTSFTNSALDNIIVKLLEIFPEIKNICLRKGSNKNLIHSVAQEILYNPYSFEEERQFSDYLKEKQIYFATIIGSNNKLFHSEKIKFDYCIIDEASQCVEPLCLGPMLICDKSILIGDHFQLQPLVKNEEAGKQGLSISLFERMCNQYPLCQVKLKSQFRMNNKIMELSNIMVYNNQLKAFDDNIGNRKIKINEDDLKRITNKSLNHCMQPNNEVVFIDTSLLEQSFKVEGAAEEDLVQKQSIEENRFQIKFICLLIKKFQEVNIQNKSMALITPYNFYRVQFLKNMNQLHIEQNDLELFTVDKSQGIDKDIIILHISDKIGNDHLLSNWRRTNVAITRSKMKLIIVGNQNVLNRYKTIDTLMTILQQKKYVYQLTQQEMQEIQEEVLQLQNPEN</sequence>
<evidence type="ECO:0000256" key="7">
    <source>
        <dbReference type="ARBA" id="ARBA00022806"/>
    </source>
</evidence>
<evidence type="ECO:0000256" key="9">
    <source>
        <dbReference type="ARBA" id="ARBA00023004"/>
    </source>
</evidence>
<evidence type="ECO:0000256" key="11">
    <source>
        <dbReference type="ARBA" id="ARBA00023125"/>
    </source>
</evidence>
<evidence type="ECO:0000256" key="5">
    <source>
        <dbReference type="ARBA" id="ARBA00022763"/>
    </source>
</evidence>
<evidence type="ECO:0000259" key="15">
    <source>
        <dbReference type="Pfam" id="PF13086"/>
    </source>
</evidence>
<keyword evidence="3" id="KW-0479">Metal-binding</keyword>
<dbReference type="GO" id="GO:0005634">
    <property type="term" value="C:nucleus"/>
    <property type="evidence" value="ECO:0007669"/>
    <property type="project" value="TreeGrafter"/>
</dbReference>
<accession>I7MF71</accession>
<comment type="similarity">
    <text evidence="1">Belongs to the DNA2/NAM7 helicase family.</text>
</comment>
<dbReference type="GO" id="GO:0043139">
    <property type="term" value="F:5'-3' DNA helicase activity"/>
    <property type="evidence" value="ECO:0007669"/>
    <property type="project" value="TreeGrafter"/>
</dbReference>
<organism evidence="17 18">
    <name type="scientific">Tetrahymena thermophila (strain SB210)</name>
    <dbReference type="NCBI Taxonomy" id="312017"/>
    <lineage>
        <taxon>Eukaryota</taxon>
        <taxon>Sar</taxon>
        <taxon>Alveolata</taxon>
        <taxon>Ciliophora</taxon>
        <taxon>Intramacronucleata</taxon>
        <taxon>Oligohymenophorea</taxon>
        <taxon>Hymenostomatida</taxon>
        <taxon>Tetrahymenina</taxon>
        <taxon>Tetrahymenidae</taxon>
        <taxon>Tetrahymena</taxon>
    </lineage>
</organism>
<dbReference type="GO" id="GO:0004518">
    <property type="term" value="F:nuclease activity"/>
    <property type="evidence" value="ECO:0007669"/>
    <property type="project" value="UniProtKB-KW"/>
</dbReference>
<dbReference type="GO" id="GO:0046872">
    <property type="term" value="F:metal ion binding"/>
    <property type="evidence" value="ECO:0007669"/>
    <property type="project" value="UniProtKB-KW"/>
</dbReference>
<dbReference type="InterPro" id="IPR047187">
    <property type="entry name" value="SF1_C_Upf1"/>
</dbReference>
<dbReference type="InParanoid" id="I7MF71"/>
<evidence type="ECO:0000313" key="17">
    <source>
        <dbReference type="EMBL" id="EAR99439.2"/>
    </source>
</evidence>
<keyword evidence="11" id="KW-0238">DNA-binding</keyword>
<evidence type="ECO:0000256" key="4">
    <source>
        <dbReference type="ARBA" id="ARBA00022741"/>
    </source>
</evidence>
<keyword evidence="9" id="KW-0408">Iron</keyword>
<dbReference type="CDD" id="cd18808">
    <property type="entry name" value="SF1_C_Upf1"/>
    <property type="match status" value="1"/>
</dbReference>
<keyword evidence="5" id="KW-0227">DNA damage</keyword>
<dbReference type="PANTHER" id="PTHR43788">
    <property type="entry name" value="DNA2/NAM7 HELICASE FAMILY MEMBER"/>
    <property type="match status" value="1"/>
</dbReference>
<keyword evidence="18" id="KW-1185">Reference proteome</keyword>
<evidence type="ECO:0000256" key="3">
    <source>
        <dbReference type="ARBA" id="ARBA00022723"/>
    </source>
</evidence>
<evidence type="ECO:0000259" key="16">
    <source>
        <dbReference type="Pfam" id="PF13087"/>
    </source>
</evidence>
<reference evidence="18" key="1">
    <citation type="journal article" date="2006" name="PLoS Biol.">
        <title>Macronuclear genome sequence of the ciliate Tetrahymena thermophila, a model eukaryote.</title>
        <authorList>
            <person name="Eisen J.A."/>
            <person name="Coyne R.S."/>
            <person name="Wu M."/>
            <person name="Wu D."/>
            <person name="Thiagarajan M."/>
            <person name="Wortman J.R."/>
            <person name="Badger J.H."/>
            <person name="Ren Q."/>
            <person name="Amedeo P."/>
            <person name="Jones K.M."/>
            <person name="Tallon L.J."/>
            <person name="Delcher A.L."/>
            <person name="Salzberg S.L."/>
            <person name="Silva J.C."/>
            <person name="Haas B.J."/>
            <person name="Majoros W.H."/>
            <person name="Farzad M."/>
            <person name="Carlton J.M."/>
            <person name="Smith R.K. Jr."/>
            <person name="Garg J."/>
            <person name="Pearlman R.E."/>
            <person name="Karrer K.M."/>
            <person name="Sun L."/>
            <person name="Manning G."/>
            <person name="Elde N.C."/>
            <person name="Turkewitz A.P."/>
            <person name="Asai D.J."/>
            <person name="Wilkes D.E."/>
            <person name="Wang Y."/>
            <person name="Cai H."/>
            <person name="Collins K."/>
            <person name="Stewart B.A."/>
            <person name="Lee S.R."/>
            <person name="Wilamowska K."/>
            <person name="Weinberg Z."/>
            <person name="Ruzzo W.L."/>
            <person name="Wloga D."/>
            <person name="Gaertig J."/>
            <person name="Frankel J."/>
            <person name="Tsao C.-C."/>
            <person name="Gorovsky M.A."/>
            <person name="Keeling P.J."/>
            <person name="Waller R.F."/>
            <person name="Patron N.J."/>
            <person name="Cherry J.M."/>
            <person name="Stover N.A."/>
            <person name="Krieger C.J."/>
            <person name="del Toro C."/>
            <person name="Ryder H.F."/>
            <person name="Williamson S.C."/>
            <person name="Barbeau R.A."/>
            <person name="Hamilton E.P."/>
            <person name="Orias E."/>
        </authorList>
    </citation>
    <scope>NUCLEOTIDE SEQUENCE [LARGE SCALE GENOMIC DNA]</scope>
    <source>
        <strain evidence="18">SB210</strain>
    </source>
</reference>
<gene>
    <name evidence="17" type="ORF">TTHERM_00136030</name>
</gene>
<dbReference type="EMBL" id="GG662639">
    <property type="protein sequence ID" value="EAR99439.2"/>
    <property type="molecule type" value="Genomic_DNA"/>
</dbReference>
<dbReference type="GO" id="GO:0005737">
    <property type="term" value="C:cytoplasm"/>
    <property type="evidence" value="ECO:0007669"/>
    <property type="project" value="TreeGrafter"/>
</dbReference>
<keyword evidence="7 17" id="KW-0347">Helicase</keyword>
<proteinExistence type="inferred from homology"/>
<keyword evidence="6" id="KW-0378">Hydrolase</keyword>
<dbReference type="Proteomes" id="UP000009168">
    <property type="component" value="Unassembled WGS sequence"/>
</dbReference>
<evidence type="ECO:0000256" key="6">
    <source>
        <dbReference type="ARBA" id="ARBA00022801"/>
    </source>
</evidence>